<keyword evidence="10" id="KW-0482">Metalloprotease</keyword>
<keyword evidence="9" id="KW-0862">Zinc</keyword>
<dbReference type="InterPro" id="IPR014782">
    <property type="entry name" value="Peptidase_M1_dom"/>
</dbReference>
<feature type="domain" description="Aminopeptidase N-like N-terminal" evidence="14">
    <location>
        <begin position="47"/>
        <end position="218"/>
    </location>
</feature>
<dbReference type="PANTHER" id="PTHR11533">
    <property type="entry name" value="PROTEASE M1 ZINC METALLOPROTEASE"/>
    <property type="match status" value="1"/>
</dbReference>
<evidence type="ECO:0000256" key="2">
    <source>
        <dbReference type="ARBA" id="ARBA00001947"/>
    </source>
</evidence>
<dbReference type="PRINTS" id="PR00756">
    <property type="entry name" value="ALADIPTASE"/>
</dbReference>
<evidence type="ECO:0000259" key="14">
    <source>
        <dbReference type="Pfam" id="PF17900"/>
    </source>
</evidence>
<evidence type="ECO:0000256" key="9">
    <source>
        <dbReference type="ARBA" id="ARBA00022833"/>
    </source>
</evidence>
<comment type="caution">
    <text evidence="15">The sequence shown here is derived from an EMBL/GenBank/DDBJ whole genome shotgun (WGS) entry which is preliminary data.</text>
</comment>
<sequence>MDTVPGMGWPTAVVSALAVFLSVPAPGAAGIGDAYYPDYGNGGYDVEHYDVRLRYQPATDELSGSTTISARATQDLSSFDLDFLLDVRSVVVDGRPAGFVRRGDHELVVTPARALRRGHPMTVRVTYSGVPSTEVGAGFTAWFRTPDGALAVGEPEAAWWWFPSNDHPADKARFDISVAVPDGVEVLSNGTMPRPPALESPGWTRWSWHSAKPMTTYLAFLAIGQYDVEQTRTPDGRPVIYAYSRLLTPEIAAAARASVGRTTEIVDWESSLFGPYPFEAEGGVVTPPGVLPFSLETQTRPAYGTRQFQRGPDLGVVVHENAHQWFGDSVSLARWQDIWLNEGFATYTEWLWSEHVGEGTAQETFDALYDAFPDDDELWKLPPGDPGVPVITPEVYLRGAMTLHQLRATVGDPTFFRILRAWPTIHRYGNGDTAQFIALANRISGRHLDAFFQAWLYTPVKPSRDTVSARAQGHGSKMRA</sequence>
<evidence type="ECO:0000256" key="10">
    <source>
        <dbReference type="ARBA" id="ARBA00023049"/>
    </source>
</evidence>
<dbReference type="GO" id="GO:0016285">
    <property type="term" value="F:alanyl aminopeptidase activity"/>
    <property type="evidence" value="ECO:0007669"/>
    <property type="project" value="UniProtKB-EC"/>
</dbReference>
<name>A0A919TCE7_9ACTN</name>
<dbReference type="InterPro" id="IPR042097">
    <property type="entry name" value="Aminopeptidase_N-like_N_sf"/>
</dbReference>
<accession>A0A919TCE7</accession>
<keyword evidence="7" id="KW-0479">Metal-binding</keyword>
<dbReference type="Gene3D" id="1.10.390.10">
    <property type="entry name" value="Neutral Protease Domain 2"/>
    <property type="match status" value="1"/>
</dbReference>
<dbReference type="AlphaFoldDB" id="A0A919TCE7"/>
<evidence type="ECO:0000256" key="12">
    <source>
        <dbReference type="ARBA" id="ARBA00031533"/>
    </source>
</evidence>
<keyword evidence="8" id="KW-0378">Hydrolase</keyword>
<evidence type="ECO:0000256" key="6">
    <source>
        <dbReference type="ARBA" id="ARBA00022670"/>
    </source>
</evidence>
<dbReference type="EMBL" id="BOQN01000052">
    <property type="protein sequence ID" value="GIM92236.1"/>
    <property type="molecule type" value="Genomic_DNA"/>
</dbReference>
<gene>
    <name evidence="15" type="ORF">Ato02nite_040290</name>
</gene>
<comment type="similarity">
    <text evidence="3">Belongs to the peptidase M1 family.</text>
</comment>
<evidence type="ECO:0000256" key="1">
    <source>
        <dbReference type="ARBA" id="ARBA00000098"/>
    </source>
</evidence>
<proteinExistence type="inferred from homology"/>
<evidence type="ECO:0000256" key="7">
    <source>
        <dbReference type="ARBA" id="ARBA00022723"/>
    </source>
</evidence>
<keyword evidence="6" id="KW-0645">Protease</keyword>
<dbReference type="CDD" id="cd09603">
    <property type="entry name" value="M1_APN_like"/>
    <property type="match status" value="1"/>
</dbReference>
<evidence type="ECO:0000256" key="8">
    <source>
        <dbReference type="ARBA" id="ARBA00022801"/>
    </source>
</evidence>
<reference evidence="15 16" key="1">
    <citation type="submission" date="2021-03" db="EMBL/GenBank/DDBJ databases">
        <title>Whole genome shotgun sequence of Actinoplanes toevensis NBRC 105298.</title>
        <authorList>
            <person name="Komaki H."/>
            <person name="Tamura T."/>
        </authorList>
    </citation>
    <scope>NUCLEOTIDE SEQUENCE [LARGE SCALE GENOMIC DNA]</scope>
    <source>
        <strain evidence="15 16">NBRC 105298</strain>
    </source>
</reference>
<dbReference type="Gene3D" id="2.60.40.1730">
    <property type="entry name" value="tricorn interacting facor f3 domain"/>
    <property type="match status" value="1"/>
</dbReference>
<dbReference type="InterPro" id="IPR027268">
    <property type="entry name" value="Peptidase_M4/M1_CTD_sf"/>
</dbReference>
<organism evidence="15 16">
    <name type="scientific">Paractinoplanes toevensis</name>
    <dbReference type="NCBI Taxonomy" id="571911"/>
    <lineage>
        <taxon>Bacteria</taxon>
        <taxon>Bacillati</taxon>
        <taxon>Actinomycetota</taxon>
        <taxon>Actinomycetes</taxon>
        <taxon>Micromonosporales</taxon>
        <taxon>Micromonosporaceae</taxon>
        <taxon>Paractinoplanes</taxon>
    </lineage>
</organism>
<evidence type="ECO:0000256" key="11">
    <source>
        <dbReference type="ARBA" id="ARBA00029811"/>
    </source>
</evidence>
<dbReference type="PANTHER" id="PTHR11533:SF297">
    <property type="entry name" value="AMINOPEPTIDASE N"/>
    <property type="match status" value="1"/>
</dbReference>
<dbReference type="EC" id="3.4.11.2" evidence="4"/>
<dbReference type="InterPro" id="IPR050344">
    <property type="entry name" value="Peptidase_M1_aminopeptidases"/>
</dbReference>
<dbReference type="Pfam" id="PF01433">
    <property type="entry name" value="Peptidase_M1"/>
    <property type="match status" value="1"/>
</dbReference>
<evidence type="ECO:0000256" key="3">
    <source>
        <dbReference type="ARBA" id="ARBA00010136"/>
    </source>
</evidence>
<evidence type="ECO:0000313" key="15">
    <source>
        <dbReference type="EMBL" id="GIM92236.1"/>
    </source>
</evidence>
<dbReference type="SUPFAM" id="SSF63737">
    <property type="entry name" value="Leukotriene A4 hydrolase N-terminal domain"/>
    <property type="match status" value="1"/>
</dbReference>
<dbReference type="Proteomes" id="UP000677082">
    <property type="component" value="Unassembled WGS sequence"/>
</dbReference>
<feature type="domain" description="Peptidase M1 membrane alanine aminopeptidase" evidence="13">
    <location>
        <begin position="316"/>
        <end position="455"/>
    </location>
</feature>
<keyword evidence="16" id="KW-1185">Reference proteome</keyword>
<comment type="catalytic activity">
    <reaction evidence="1">
        <text>Release of an N-terminal amino acid, Xaa-|-Yaa- from a peptide, amide or arylamide. Xaa is preferably Ala, but may be most amino acids including Pro (slow action). When a terminal hydrophobic residue is followed by a prolyl residue, the two may be released as an intact Xaa-Pro dipeptide.</text>
        <dbReference type="EC" id="3.4.11.2"/>
    </reaction>
</comment>
<dbReference type="InterPro" id="IPR001930">
    <property type="entry name" value="Peptidase_M1"/>
</dbReference>
<dbReference type="InterPro" id="IPR045357">
    <property type="entry name" value="Aminopeptidase_N-like_N"/>
</dbReference>
<dbReference type="GO" id="GO:0008270">
    <property type="term" value="F:zinc ion binding"/>
    <property type="evidence" value="ECO:0007669"/>
    <property type="project" value="InterPro"/>
</dbReference>
<dbReference type="GO" id="GO:0006508">
    <property type="term" value="P:proteolysis"/>
    <property type="evidence" value="ECO:0007669"/>
    <property type="project" value="UniProtKB-KW"/>
</dbReference>
<dbReference type="Pfam" id="PF17900">
    <property type="entry name" value="Peptidase_M1_N"/>
    <property type="match status" value="1"/>
</dbReference>
<evidence type="ECO:0000256" key="5">
    <source>
        <dbReference type="ARBA" id="ARBA00015611"/>
    </source>
</evidence>
<protein>
    <recommendedName>
        <fullName evidence="5">Aminopeptidase N</fullName>
        <ecNumber evidence="4">3.4.11.2</ecNumber>
    </recommendedName>
    <alternativeName>
        <fullName evidence="11">Alanine aminopeptidase</fullName>
    </alternativeName>
    <alternativeName>
        <fullName evidence="12">Lysyl aminopeptidase</fullName>
    </alternativeName>
</protein>
<evidence type="ECO:0000256" key="4">
    <source>
        <dbReference type="ARBA" id="ARBA00012564"/>
    </source>
</evidence>
<evidence type="ECO:0000259" key="13">
    <source>
        <dbReference type="Pfam" id="PF01433"/>
    </source>
</evidence>
<comment type="cofactor">
    <cofactor evidence="2">
        <name>Zn(2+)</name>
        <dbReference type="ChEBI" id="CHEBI:29105"/>
    </cofactor>
</comment>
<dbReference type="GO" id="GO:0008237">
    <property type="term" value="F:metallopeptidase activity"/>
    <property type="evidence" value="ECO:0007669"/>
    <property type="project" value="UniProtKB-KW"/>
</dbReference>
<dbReference type="SUPFAM" id="SSF55486">
    <property type="entry name" value="Metalloproteases ('zincins'), catalytic domain"/>
    <property type="match status" value="1"/>
</dbReference>
<evidence type="ECO:0000313" key="16">
    <source>
        <dbReference type="Proteomes" id="UP000677082"/>
    </source>
</evidence>